<name>A0ABW1JB28_9ACTN</name>
<protein>
    <recommendedName>
        <fullName evidence="3">SAM-dependent methyltransferase</fullName>
    </recommendedName>
</protein>
<evidence type="ECO:0000313" key="2">
    <source>
        <dbReference type="Proteomes" id="UP001596189"/>
    </source>
</evidence>
<dbReference type="RefSeq" id="WP_345717189.1">
    <property type="nucleotide sequence ID" value="NZ_BAABFP010000005.1"/>
</dbReference>
<reference evidence="2" key="1">
    <citation type="journal article" date="2019" name="Int. J. Syst. Evol. Microbiol.">
        <title>The Global Catalogue of Microorganisms (GCM) 10K type strain sequencing project: providing services to taxonomists for standard genome sequencing and annotation.</title>
        <authorList>
            <consortium name="The Broad Institute Genomics Platform"/>
            <consortium name="The Broad Institute Genome Sequencing Center for Infectious Disease"/>
            <person name="Wu L."/>
            <person name="Ma J."/>
        </authorList>
    </citation>
    <scope>NUCLEOTIDE SEQUENCE [LARGE SCALE GENOMIC DNA]</scope>
    <source>
        <strain evidence="2">KACC 14249</strain>
    </source>
</reference>
<sequence>MPRAPSPSYYETQRAAWDFLLDGQTAATFAPPVLESLVVGRPAAPA</sequence>
<evidence type="ECO:0000313" key="1">
    <source>
        <dbReference type="EMBL" id="MFC6006349.1"/>
    </source>
</evidence>
<proteinExistence type="predicted"/>
<evidence type="ECO:0008006" key="3">
    <source>
        <dbReference type="Google" id="ProtNLM"/>
    </source>
</evidence>
<accession>A0ABW1JB28</accession>
<gene>
    <name evidence="1" type="ORF">ACFQDO_04325</name>
</gene>
<keyword evidence="2" id="KW-1185">Reference proteome</keyword>
<comment type="caution">
    <text evidence="1">The sequence shown here is derived from an EMBL/GenBank/DDBJ whole genome shotgun (WGS) entry which is preliminary data.</text>
</comment>
<dbReference type="Proteomes" id="UP001596189">
    <property type="component" value="Unassembled WGS sequence"/>
</dbReference>
<dbReference type="EMBL" id="JBHSRD010000002">
    <property type="protein sequence ID" value="MFC6006349.1"/>
    <property type="molecule type" value="Genomic_DNA"/>
</dbReference>
<organism evidence="1 2">
    <name type="scientific">Angustibacter luteus</name>
    <dbReference type="NCBI Taxonomy" id="658456"/>
    <lineage>
        <taxon>Bacteria</taxon>
        <taxon>Bacillati</taxon>
        <taxon>Actinomycetota</taxon>
        <taxon>Actinomycetes</taxon>
        <taxon>Kineosporiales</taxon>
        <taxon>Kineosporiaceae</taxon>
    </lineage>
</organism>